<proteinExistence type="predicted"/>
<dbReference type="EMBL" id="REGN01004599">
    <property type="protein sequence ID" value="RNA16881.1"/>
    <property type="molecule type" value="Genomic_DNA"/>
</dbReference>
<evidence type="ECO:0000313" key="1">
    <source>
        <dbReference type="EMBL" id="RNA16881.1"/>
    </source>
</evidence>
<protein>
    <submittedName>
        <fullName evidence="1">Uncharacterized protein</fullName>
    </submittedName>
</protein>
<name>A0A3M7R0I3_BRAPC</name>
<accession>A0A3M7R0I3</accession>
<sequence>MTESGKYHLRTYTRSSRYSPSNKDQRVDKNYKCCNFFNIRQTIPIIADILMKPNEFRIYFSYLINIQEQRAFQELPLHRLQDEPRFLPDTGFLPEFCTMTIH</sequence>
<reference evidence="1 2" key="1">
    <citation type="journal article" date="2018" name="Sci. Rep.">
        <title>Genomic signatures of local adaptation to the degree of environmental predictability in rotifers.</title>
        <authorList>
            <person name="Franch-Gras L."/>
            <person name="Hahn C."/>
            <person name="Garcia-Roger E.M."/>
            <person name="Carmona M.J."/>
            <person name="Serra M."/>
            <person name="Gomez A."/>
        </authorList>
    </citation>
    <scope>NUCLEOTIDE SEQUENCE [LARGE SCALE GENOMIC DNA]</scope>
    <source>
        <strain evidence="1">HYR1</strain>
    </source>
</reference>
<keyword evidence="2" id="KW-1185">Reference proteome</keyword>
<organism evidence="1 2">
    <name type="scientific">Brachionus plicatilis</name>
    <name type="common">Marine rotifer</name>
    <name type="synonym">Brachionus muelleri</name>
    <dbReference type="NCBI Taxonomy" id="10195"/>
    <lineage>
        <taxon>Eukaryota</taxon>
        <taxon>Metazoa</taxon>
        <taxon>Spiralia</taxon>
        <taxon>Gnathifera</taxon>
        <taxon>Rotifera</taxon>
        <taxon>Eurotatoria</taxon>
        <taxon>Monogononta</taxon>
        <taxon>Pseudotrocha</taxon>
        <taxon>Ploima</taxon>
        <taxon>Brachionidae</taxon>
        <taxon>Brachionus</taxon>
    </lineage>
</organism>
<evidence type="ECO:0000313" key="2">
    <source>
        <dbReference type="Proteomes" id="UP000276133"/>
    </source>
</evidence>
<dbReference type="Proteomes" id="UP000276133">
    <property type="component" value="Unassembled WGS sequence"/>
</dbReference>
<comment type="caution">
    <text evidence="1">The sequence shown here is derived from an EMBL/GenBank/DDBJ whole genome shotgun (WGS) entry which is preliminary data.</text>
</comment>
<gene>
    <name evidence="1" type="ORF">BpHYR1_003192</name>
</gene>
<dbReference type="AlphaFoldDB" id="A0A3M7R0I3"/>